<name>A0AAW9WM00_9FIRM</name>
<protein>
    <submittedName>
        <fullName evidence="2">HD domain-containing protein</fullName>
    </submittedName>
</protein>
<organism evidence="2 3">
    <name type="scientific">Hungatella hathewayi</name>
    <dbReference type="NCBI Taxonomy" id="154046"/>
    <lineage>
        <taxon>Bacteria</taxon>
        <taxon>Bacillati</taxon>
        <taxon>Bacillota</taxon>
        <taxon>Clostridia</taxon>
        <taxon>Lachnospirales</taxon>
        <taxon>Lachnospiraceae</taxon>
        <taxon>Hungatella</taxon>
    </lineage>
</organism>
<evidence type="ECO:0000259" key="1">
    <source>
        <dbReference type="Pfam" id="PF01966"/>
    </source>
</evidence>
<dbReference type="AlphaFoldDB" id="A0AAW9WM00"/>
<comment type="caution">
    <text evidence="2">The sequence shown here is derived from an EMBL/GenBank/DDBJ whole genome shotgun (WGS) entry which is preliminary data.</text>
</comment>
<dbReference type="Proteomes" id="UP000434223">
    <property type="component" value="Unassembled WGS sequence"/>
</dbReference>
<dbReference type="Pfam" id="PF01966">
    <property type="entry name" value="HD"/>
    <property type="match status" value="1"/>
</dbReference>
<proteinExistence type="predicted"/>
<accession>A0AAW9WM00</accession>
<sequence>MDNSLLAVRDLNHKYIVVGGKNVNRIEKVREAVDAVLLNVADDAERRCGYAHLYGVSQACVLIALKRGENAELAATAGMLHDIHTYAAMDPRDHAHKGAAMARDLLEAMKCFEAGEIDVICSAVYHHSSKEITHAPFDEVLKDADVMQHCLYNPLFDVMKHETVRFGQLKAEFGLA</sequence>
<dbReference type="EMBL" id="WNME01000023">
    <property type="protein sequence ID" value="MUB66199.1"/>
    <property type="molecule type" value="Genomic_DNA"/>
</dbReference>
<evidence type="ECO:0000313" key="3">
    <source>
        <dbReference type="Proteomes" id="UP000434223"/>
    </source>
</evidence>
<feature type="domain" description="HD" evidence="1">
    <location>
        <begin position="50"/>
        <end position="146"/>
    </location>
</feature>
<dbReference type="SUPFAM" id="SSF109604">
    <property type="entry name" value="HD-domain/PDEase-like"/>
    <property type="match status" value="1"/>
</dbReference>
<reference evidence="2 3" key="1">
    <citation type="submission" date="2019-09" db="EMBL/GenBank/DDBJ databases">
        <title>Draft genome sequencing of Hungatella hathewayi 123Y-2.</title>
        <authorList>
            <person name="Lv Q."/>
            <person name="Li S."/>
        </authorList>
    </citation>
    <scope>NUCLEOTIDE SEQUENCE [LARGE SCALE GENOMIC DNA]</scope>
    <source>
        <strain evidence="2 3">123Y-2</strain>
    </source>
</reference>
<dbReference type="InterPro" id="IPR006674">
    <property type="entry name" value="HD_domain"/>
</dbReference>
<gene>
    <name evidence="2" type="ORF">GNE07_24555</name>
</gene>
<dbReference type="Gene3D" id="1.10.3210.10">
    <property type="entry name" value="Hypothetical protein af1432"/>
    <property type="match status" value="1"/>
</dbReference>
<evidence type="ECO:0000313" key="2">
    <source>
        <dbReference type="EMBL" id="MUB66199.1"/>
    </source>
</evidence>